<organism evidence="2 3">
    <name type="scientific">Ruminococcus bicirculans</name>
    <name type="common">ex Wegman et al. 2014</name>
    <dbReference type="NCBI Taxonomy" id="1160721"/>
    <lineage>
        <taxon>Bacteria</taxon>
        <taxon>Bacillati</taxon>
        <taxon>Bacillota</taxon>
        <taxon>Clostridia</taxon>
        <taxon>Eubacteriales</taxon>
        <taxon>Oscillospiraceae</taxon>
        <taxon>Ruminococcus</taxon>
    </lineage>
</organism>
<sequence>MNSGKIVITLEEYRKAHNISKYKIIKNCDVSSTQFNSYCNNKISRVDLPVLARICSYLDCNIGDLLKFITPDDIAEDENNT</sequence>
<dbReference type="InterPro" id="IPR010982">
    <property type="entry name" value="Lambda_DNA-bd_dom_sf"/>
</dbReference>
<dbReference type="RefSeq" id="WP_195389118.1">
    <property type="nucleotide sequence ID" value="NZ_JADNGL010000026.1"/>
</dbReference>
<evidence type="ECO:0000313" key="2">
    <source>
        <dbReference type="EMBL" id="MDB8745645.1"/>
    </source>
</evidence>
<evidence type="ECO:0000259" key="1">
    <source>
        <dbReference type="PROSITE" id="PS50943"/>
    </source>
</evidence>
<dbReference type="PROSITE" id="PS50943">
    <property type="entry name" value="HTH_CROC1"/>
    <property type="match status" value="1"/>
</dbReference>
<gene>
    <name evidence="2" type="ORF">PNU62_11510</name>
</gene>
<accession>A0AAW6ECF4</accession>
<proteinExistence type="predicted"/>
<dbReference type="Proteomes" id="UP001211015">
    <property type="component" value="Unassembled WGS sequence"/>
</dbReference>
<comment type="caution">
    <text evidence="2">The sequence shown here is derived from an EMBL/GenBank/DDBJ whole genome shotgun (WGS) entry which is preliminary data.</text>
</comment>
<dbReference type="AlphaFoldDB" id="A0AAW6ECF4"/>
<dbReference type="SUPFAM" id="SSF47413">
    <property type="entry name" value="lambda repressor-like DNA-binding domains"/>
    <property type="match status" value="1"/>
</dbReference>
<name>A0AAW6ECF4_9FIRM</name>
<feature type="domain" description="HTH cro/C1-type" evidence="1">
    <location>
        <begin position="10"/>
        <end position="65"/>
    </location>
</feature>
<protein>
    <submittedName>
        <fullName evidence="2">Helix-turn-helix transcriptional regulator</fullName>
    </submittedName>
</protein>
<dbReference type="Gene3D" id="1.10.260.40">
    <property type="entry name" value="lambda repressor-like DNA-binding domains"/>
    <property type="match status" value="1"/>
</dbReference>
<dbReference type="Pfam" id="PF13443">
    <property type="entry name" value="HTH_26"/>
    <property type="match status" value="1"/>
</dbReference>
<dbReference type="InterPro" id="IPR001387">
    <property type="entry name" value="Cro/C1-type_HTH"/>
</dbReference>
<evidence type="ECO:0000313" key="3">
    <source>
        <dbReference type="Proteomes" id="UP001211015"/>
    </source>
</evidence>
<dbReference type="GO" id="GO:0003677">
    <property type="term" value="F:DNA binding"/>
    <property type="evidence" value="ECO:0007669"/>
    <property type="project" value="InterPro"/>
</dbReference>
<dbReference type="EMBL" id="JAQMLV010000017">
    <property type="protein sequence ID" value="MDB8745645.1"/>
    <property type="molecule type" value="Genomic_DNA"/>
</dbReference>
<reference evidence="2" key="1">
    <citation type="submission" date="2023-01" db="EMBL/GenBank/DDBJ databases">
        <title>Human gut microbiome strain richness.</title>
        <authorList>
            <person name="Chen-Liaw A."/>
        </authorList>
    </citation>
    <scope>NUCLEOTIDE SEQUENCE</scope>
    <source>
        <strain evidence="2">1001275st1_F4_1001275B_160808</strain>
    </source>
</reference>